<dbReference type="EMBL" id="RCHS01004311">
    <property type="protein sequence ID" value="RMX36512.1"/>
    <property type="molecule type" value="Genomic_DNA"/>
</dbReference>
<comment type="caution">
    <text evidence="1">The sequence shown here is derived from an EMBL/GenBank/DDBJ whole genome shotgun (WGS) entry which is preliminary data.</text>
</comment>
<gene>
    <name evidence="1" type="ORF">pdam_00025894</name>
</gene>
<protein>
    <recommendedName>
        <fullName evidence="3">Reverse transcriptase domain-containing protein</fullName>
    </recommendedName>
</protein>
<dbReference type="AlphaFoldDB" id="A0A3M6T577"/>
<evidence type="ECO:0000313" key="2">
    <source>
        <dbReference type="Proteomes" id="UP000275408"/>
    </source>
</evidence>
<organism evidence="1 2">
    <name type="scientific">Pocillopora damicornis</name>
    <name type="common">Cauliflower coral</name>
    <name type="synonym">Millepora damicornis</name>
    <dbReference type="NCBI Taxonomy" id="46731"/>
    <lineage>
        <taxon>Eukaryota</taxon>
        <taxon>Metazoa</taxon>
        <taxon>Cnidaria</taxon>
        <taxon>Anthozoa</taxon>
        <taxon>Hexacorallia</taxon>
        <taxon>Scleractinia</taxon>
        <taxon>Astrocoeniina</taxon>
        <taxon>Pocilloporidae</taxon>
        <taxon>Pocillopora</taxon>
    </lineage>
</organism>
<keyword evidence="2" id="KW-1185">Reference proteome</keyword>
<accession>A0A3M6T577</accession>
<name>A0A3M6T577_POCDA</name>
<proteinExistence type="predicted"/>
<reference evidence="1 2" key="1">
    <citation type="journal article" date="2018" name="Sci. Rep.">
        <title>Comparative analysis of the Pocillopora damicornis genome highlights role of immune system in coral evolution.</title>
        <authorList>
            <person name="Cunning R."/>
            <person name="Bay R.A."/>
            <person name="Gillette P."/>
            <person name="Baker A.C."/>
            <person name="Traylor-Knowles N."/>
        </authorList>
    </citation>
    <scope>NUCLEOTIDE SEQUENCE [LARGE SCALE GENOMIC DNA]</scope>
    <source>
        <strain evidence="1">RSMAS</strain>
        <tissue evidence="1">Whole animal</tissue>
    </source>
</reference>
<dbReference type="Proteomes" id="UP000275408">
    <property type="component" value="Unassembled WGS sequence"/>
</dbReference>
<evidence type="ECO:0000313" key="1">
    <source>
        <dbReference type="EMBL" id="RMX36512.1"/>
    </source>
</evidence>
<dbReference type="PANTHER" id="PTHR33332">
    <property type="entry name" value="REVERSE TRANSCRIPTASE DOMAIN-CONTAINING PROTEIN"/>
    <property type="match status" value="1"/>
</dbReference>
<sequence length="167" mass="19165">MLIIINGDLAIASRWFDDNKLVLNPEKSILVPIVDHLDLLSATVDSSLNFSKHIAKITKKVGKQLDFLSGLKSMLSISLKMCLYNSYVMSYFTYCSAIWLNCNESDNQKLERLNARALSCVYNKRVPHYGNDDYRLALSKRRLQDIASCKRHVTGIYRQTCLSYKMM</sequence>
<evidence type="ECO:0008006" key="3">
    <source>
        <dbReference type="Google" id="ProtNLM"/>
    </source>
</evidence>